<name>A0A7T0LJF6_9ACTO</name>
<evidence type="ECO:0000313" key="8">
    <source>
        <dbReference type="EMBL" id="QPL04879.1"/>
    </source>
</evidence>
<dbReference type="EMBL" id="CP063989">
    <property type="protein sequence ID" value="QPL04879.1"/>
    <property type="molecule type" value="Genomic_DNA"/>
</dbReference>
<dbReference type="KEGG" id="arep:ID810_09015"/>
<keyword evidence="9" id="KW-1185">Reference proteome</keyword>
<organism evidence="8 9">
    <name type="scientific">Actinomyces respiraculi</name>
    <dbReference type="NCBI Taxonomy" id="2744574"/>
    <lineage>
        <taxon>Bacteria</taxon>
        <taxon>Bacillati</taxon>
        <taxon>Actinomycetota</taxon>
        <taxon>Actinomycetes</taxon>
        <taxon>Actinomycetales</taxon>
        <taxon>Actinomycetaceae</taxon>
        <taxon>Actinomyces</taxon>
    </lineage>
</organism>
<keyword evidence="2" id="KW-1003">Cell membrane</keyword>
<keyword evidence="5 6" id="KW-0472">Membrane</keyword>
<dbReference type="GO" id="GO:0005886">
    <property type="term" value="C:plasma membrane"/>
    <property type="evidence" value="ECO:0007669"/>
    <property type="project" value="UniProtKB-SubCell"/>
</dbReference>
<accession>A0A7T0LJF6</accession>
<evidence type="ECO:0000256" key="1">
    <source>
        <dbReference type="ARBA" id="ARBA00004651"/>
    </source>
</evidence>
<feature type="transmembrane region" description="Helical" evidence="6">
    <location>
        <begin position="188"/>
        <end position="214"/>
    </location>
</feature>
<dbReference type="Proteomes" id="UP000594637">
    <property type="component" value="Chromosome"/>
</dbReference>
<dbReference type="PANTHER" id="PTHR30294">
    <property type="entry name" value="MEMBRANE COMPONENT OF ABC TRANSPORTER YHHJ-RELATED"/>
    <property type="match status" value="1"/>
</dbReference>
<evidence type="ECO:0000256" key="5">
    <source>
        <dbReference type="ARBA" id="ARBA00023136"/>
    </source>
</evidence>
<evidence type="ECO:0000259" key="7">
    <source>
        <dbReference type="Pfam" id="PF12698"/>
    </source>
</evidence>
<reference evidence="8 9" key="1">
    <citation type="submission" date="2020-11" db="EMBL/GenBank/DDBJ databases">
        <title>Actinomyces sp. ZJ750.</title>
        <authorList>
            <person name="Zhou J."/>
        </authorList>
    </citation>
    <scope>NUCLEOTIDE SEQUENCE [LARGE SCALE GENOMIC DNA]</scope>
    <source>
        <strain evidence="8 9">ZJ750</strain>
    </source>
</reference>
<dbReference type="Gene3D" id="3.40.1710.10">
    <property type="entry name" value="abc type-2 transporter like domain"/>
    <property type="match status" value="1"/>
</dbReference>
<evidence type="ECO:0000256" key="4">
    <source>
        <dbReference type="ARBA" id="ARBA00022989"/>
    </source>
</evidence>
<comment type="subcellular location">
    <subcellularLocation>
        <location evidence="1">Cell membrane</location>
        <topology evidence="1">Multi-pass membrane protein</topology>
    </subcellularLocation>
</comment>
<feature type="domain" description="ABC-2 type transporter transmembrane" evidence="7">
    <location>
        <begin position="18"/>
        <end position="381"/>
    </location>
</feature>
<dbReference type="RefSeq" id="WP_166855877.1">
    <property type="nucleotide sequence ID" value="NZ_CP063989.1"/>
</dbReference>
<keyword evidence="4 6" id="KW-1133">Transmembrane helix</keyword>
<dbReference type="InterPro" id="IPR051449">
    <property type="entry name" value="ABC-2_transporter_component"/>
</dbReference>
<evidence type="ECO:0000256" key="2">
    <source>
        <dbReference type="ARBA" id="ARBA00022475"/>
    </source>
</evidence>
<feature type="transmembrane region" description="Helical" evidence="6">
    <location>
        <begin position="305"/>
        <end position="322"/>
    </location>
</feature>
<dbReference type="AlphaFoldDB" id="A0A7T0LJF6"/>
<proteinExistence type="predicted"/>
<dbReference type="GO" id="GO:0140359">
    <property type="term" value="F:ABC-type transporter activity"/>
    <property type="evidence" value="ECO:0007669"/>
    <property type="project" value="InterPro"/>
</dbReference>
<dbReference type="Pfam" id="PF12698">
    <property type="entry name" value="ABC2_membrane_3"/>
    <property type="match status" value="1"/>
</dbReference>
<dbReference type="PANTHER" id="PTHR30294:SF29">
    <property type="entry name" value="MULTIDRUG ABC TRANSPORTER PERMEASE YBHS-RELATED"/>
    <property type="match status" value="1"/>
</dbReference>
<evidence type="ECO:0000313" key="9">
    <source>
        <dbReference type="Proteomes" id="UP000594637"/>
    </source>
</evidence>
<keyword evidence="3 6" id="KW-0812">Transmembrane</keyword>
<evidence type="ECO:0000256" key="6">
    <source>
        <dbReference type="SAM" id="Phobius"/>
    </source>
</evidence>
<evidence type="ECO:0000256" key="3">
    <source>
        <dbReference type="ARBA" id="ARBA00022692"/>
    </source>
</evidence>
<feature type="transmembrane region" description="Helical" evidence="6">
    <location>
        <begin position="364"/>
        <end position="385"/>
    </location>
</feature>
<feature type="transmembrane region" description="Helical" evidence="6">
    <location>
        <begin position="271"/>
        <end position="293"/>
    </location>
</feature>
<feature type="transmembrane region" description="Helical" evidence="6">
    <location>
        <begin position="235"/>
        <end position="259"/>
    </location>
</feature>
<protein>
    <submittedName>
        <fullName evidence="8">ABC transporter permease</fullName>
    </submittedName>
</protein>
<dbReference type="InterPro" id="IPR013525">
    <property type="entry name" value="ABC2_TM"/>
</dbReference>
<gene>
    <name evidence="8" type="ORF">ID810_09015</name>
</gene>
<sequence length="394" mass="40714">MSTLRTCLRIVAAHRKYLVVYLVLISSLGLLTGMSSTRASAQDVTRSHPVLAVIDRDGSHLSQALADFAASVGEVKEVDDSVQALQDTTARGRVAYILIIPDGWGQAMAQAAATGGQAPALETVTSYRSADGSLVDLRVNTYVDHLRTALATRTQDPAEAAALAAQSSSAGIEAELISADQPPLSQGLVIFALFSFYPLLAYSVVSVSSVMTALRRRAVRARILSSPTTARSRSLGMIGACLIIGVVGWAWICAMGVFVFARDSLATSGPLLAVVGLALLSLSLFSVSIGFLLGQAGLGETAASAVANIGGMVLTFIGGAWIPKDIMPQAVLTVSRLTPGYWASEAILGAASAPSSSWGDLAPLAGYCGVCALFAVATACVGLFLGRSRAHAAL</sequence>